<gene>
    <name evidence="1" type="ORF">TEOVI_000676000</name>
</gene>
<evidence type="ECO:0000313" key="1">
    <source>
        <dbReference type="EMBL" id="SCU67639.1"/>
    </source>
</evidence>
<reference evidence="1" key="1">
    <citation type="submission" date="2016-09" db="EMBL/GenBank/DDBJ databases">
        <authorList>
            <person name="Hebert L."/>
            <person name="Moumen B."/>
        </authorList>
    </citation>
    <scope>NUCLEOTIDE SEQUENCE [LARGE SCALE GENOMIC DNA]</scope>
    <source>
        <strain evidence="1">OVI</strain>
    </source>
</reference>
<dbReference type="EMBL" id="CZPT02000790">
    <property type="protein sequence ID" value="SCU67639.1"/>
    <property type="molecule type" value="Genomic_DNA"/>
</dbReference>
<dbReference type="AlphaFoldDB" id="A0A1G4I748"/>
<evidence type="ECO:0000313" key="2">
    <source>
        <dbReference type="Proteomes" id="UP000195570"/>
    </source>
</evidence>
<name>A0A1G4I748_TRYEQ</name>
<organism evidence="1 2">
    <name type="scientific">Trypanosoma equiperdum</name>
    <dbReference type="NCBI Taxonomy" id="5694"/>
    <lineage>
        <taxon>Eukaryota</taxon>
        <taxon>Discoba</taxon>
        <taxon>Euglenozoa</taxon>
        <taxon>Kinetoplastea</taxon>
        <taxon>Metakinetoplastina</taxon>
        <taxon>Trypanosomatida</taxon>
        <taxon>Trypanosomatidae</taxon>
        <taxon>Trypanosoma</taxon>
    </lineage>
</organism>
<protein>
    <submittedName>
        <fullName evidence="1">Uncharacterized protein</fullName>
    </submittedName>
</protein>
<accession>A0A1G4I748</accession>
<sequence>MDDDLILNLVRLVRNGRVLARGCEEFIFGGVRMMDCGPCTEDYARLQDYYAKEGNLSEVALVVSIRGAIVEIWRFQDFRSLKIPFPAPSSAHQANSAAAKMQASLKIFVRVIFAYLRIHELFSELTNIRVSDVEAKLVTDMGEVPTLEADTCSKSVWAVDGVASVKVLYNKLWRIPSPNPKTSPLIDSNTTPRENSVIELLRLRATAPVPINTRSDRCGGSLLGMGSDSAGSARSVPSPLFAPSQMPSSVGSTRLSFTNNPMKSPMLQVSYNPLPCATNTDDSFPLFRPLPQADIAAVLARGEALTPAVRGHTFSNTPSFVAGGGYSSSGEDEGDVACTDDQLVDLLEICDGISILEEAIDINMVLQRLDTPLLRP</sequence>
<dbReference type="RefSeq" id="XP_067078924.1">
    <property type="nucleotide sequence ID" value="XM_067222823.1"/>
</dbReference>
<comment type="caution">
    <text evidence="1">The sequence shown here is derived from an EMBL/GenBank/DDBJ whole genome shotgun (WGS) entry which is preliminary data.</text>
</comment>
<keyword evidence="2" id="KW-1185">Reference proteome</keyword>
<proteinExistence type="predicted"/>
<dbReference type="GeneID" id="92380694"/>
<dbReference type="Proteomes" id="UP000195570">
    <property type="component" value="Unassembled WGS sequence"/>
</dbReference>
<dbReference type="VEuPathDB" id="TriTrypDB:TEOVI_000676000"/>